<protein>
    <submittedName>
        <fullName evidence="2">Related to PMU1-high copy suppressor of ts tps2 mutant phenotype</fullName>
    </submittedName>
</protein>
<dbReference type="InterPro" id="IPR013078">
    <property type="entry name" value="His_Pase_superF_clade-1"/>
</dbReference>
<keyword evidence="3" id="KW-1185">Reference proteome</keyword>
<comment type="caution">
    <text evidence="2">The sequence shown here is derived from an EMBL/GenBank/DDBJ whole genome shotgun (WGS) entry which is preliminary data.</text>
</comment>
<dbReference type="SMART" id="SM00855">
    <property type="entry name" value="PGAM"/>
    <property type="match status" value="1"/>
</dbReference>
<dbReference type="GO" id="GO:0016791">
    <property type="term" value="F:phosphatase activity"/>
    <property type="evidence" value="ECO:0007669"/>
    <property type="project" value="TreeGrafter"/>
</dbReference>
<dbReference type="Pfam" id="PF00300">
    <property type="entry name" value="His_Phos_1"/>
    <property type="match status" value="1"/>
</dbReference>
<evidence type="ECO:0000256" key="1">
    <source>
        <dbReference type="SAM" id="SignalP"/>
    </source>
</evidence>
<dbReference type="PANTHER" id="PTHR48100:SF32">
    <property type="entry name" value="ANCHORED PROTEIN, PUTATIVE (AFU_ORTHOLOGUE AFUA_1G10590)-RELATED"/>
    <property type="match status" value="1"/>
</dbReference>
<sequence length="358" mass="40276">MHLTIPILSSLSSLLTLAIAVPAPAPVKATHLVPRIRGSEWYNYTTIPGFFLQDDLSTNPSGFDYATTNLGLINRTYDTDDENRPDWTQWQKFEHYVWRLNRGSGRNLQYKVLYLGRHGEGYHNVAENYYGTELWNCYWSLVDGNGTSVWADARVTPNGIAQAEKANAFWANSIKTTKIPLPESYYTSPLTRCLQTANLTFASLPLPGGKPFNPTVKEFFREGISGHTCDRRSTKSYIQSSFPRYNIESSFTERDELFRPLFAEGSSNQDIRSKAVLDDVFDSDDSTFFSVTIHSGAINSLLRVLGHRPFRLETGQIIPVLVKAEVVLKDEPVRVETPWSRIETCALLPGATEPIPGL</sequence>
<organism evidence="2 3">
    <name type="scientific">Rhynchosporium graminicola</name>
    <dbReference type="NCBI Taxonomy" id="2792576"/>
    <lineage>
        <taxon>Eukaryota</taxon>
        <taxon>Fungi</taxon>
        <taxon>Dikarya</taxon>
        <taxon>Ascomycota</taxon>
        <taxon>Pezizomycotina</taxon>
        <taxon>Leotiomycetes</taxon>
        <taxon>Helotiales</taxon>
        <taxon>Ploettnerulaceae</taxon>
        <taxon>Rhynchosporium</taxon>
    </lineage>
</organism>
<dbReference type="Proteomes" id="UP000178129">
    <property type="component" value="Unassembled WGS sequence"/>
</dbReference>
<dbReference type="EMBL" id="FJUW01000061">
    <property type="protein sequence ID" value="CZT11225.1"/>
    <property type="molecule type" value="Genomic_DNA"/>
</dbReference>
<dbReference type="InterPro" id="IPR029033">
    <property type="entry name" value="His_PPase_superfam"/>
</dbReference>
<dbReference type="InParanoid" id="A0A1E1LL52"/>
<dbReference type="FunCoup" id="A0A1E1LL52">
    <property type="interactions" value="175"/>
</dbReference>
<dbReference type="AlphaFoldDB" id="A0A1E1LL52"/>
<dbReference type="CDD" id="cd07067">
    <property type="entry name" value="HP_PGM_like"/>
    <property type="match status" value="1"/>
</dbReference>
<proteinExistence type="predicted"/>
<name>A0A1E1LL52_9HELO</name>
<dbReference type="InterPro" id="IPR050275">
    <property type="entry name" value="PGM_Phosphatase"/>
</dbReference>
<feature type="chain" id="PRO_5009447192" evidence="1">
    <location>
        <begin position="21"/>
        <end position="358"/>
    </location>
</feature>
<keyword evidence="1" id="KW-0732">Signal</keyword>
<dbReference type="PANTHER" id="PTHR48100">
    <property type="entry name" value="BROAD-SPECIFICITY PHOSPHATASE YOR283W-RELATED"/>
    <property type="match status" value="1"/>
</dbReference>
<reference evidence="3" key="1">
    <citation type="submission" date="2016-03" db="EMBL/GenBank/DDBJ databases">
        <authorList>
            <person name="Ploux O."/>
        </authorList>
    </citation>
    <scope>NUCLEOTIDE SEQUENCE [LARGE SCALE GENOMIC DNA]</scope>
    <source>
        <strain evidence="3">UK7</strain>
    </source>
</reference>
<feature type="signal peptide" evidence="1">
    <location>
        <begin position="1"/>
        <end position="20"/>
    </location>
</feature>
<dbReference type="GO" id="GO:0005737">
    <property type="term" value="C:cytoplasm"/>
    <property type="evidence" value="ECO:0007669"/>
    <property type="project" value="TreeGrafter"/>
</dbReference>
<evidence type="ECO:0000313" key="2">
    <source>
        <dbReference type="EMBL" id="CZT11225.1"/>
    </source>
</evidence>
<dbReference type="SUPFAM" id="SSF53254">
    <property type="entry name" value="Phosphoglycerate mutase-like"/>
    <property type="match status" value="1"/>
</dbReference>
<gene>
    <name evidence="2" type="ORF">RCO7_09930</name>
</gene>
<accession>A0A1E1LL52</accession>
<dbReference type="Gene3D" id="3.40.50.1240">
    <property type="entry name" value="Phosphoglycerate mutase-like"/>
    <property type="match status" value="1"/>
</dbReference>
<evidence type="ECO:0000313" key="3">
    <source>
        <dbReference type="Proteomes" id="UP000178129"/>
    </source>
</evidence>